<dbReference type="AlphaFoldDB" id="A0A2H9QRT8"/>
<evidence type="ECO:0000313" key="2">
    <source>
        <dbReference type="EMBL" id="PJB03582.1"/>
    </source>
</evidence>
<feature type="transmembrane region" description="Helical" evidence="1">
    <location>
        <begin position="13"/>
        <end position="34"/>
    </location>
</feature>
<keyword evidence="1" id="KW-0472">Membrane</keyword>
<evidence type="ECO:0000256" key="1">
    <source>
        <dbReference type="SAM" id="Phobius"/>
    </source>
</evidence>
<proteinExistence type="predicted"/>
<reference evidence="3" key="1">
    <citation type="submission" date="2017-09" db="EMBL/GenBank/DDBJ databases">
        <title>Depth-based differentiation of microbial function through sediment-hosted aquifers and enrichment of novel symbionts in the deep terrestrial subsurface.</title>
        <authorList>
            <person name="Probst A.J."/>
            <person name="Ladd B."/>
            <person name="Jarett J.K."/>
            <person name="Geller-Mcgrath D.E."/>
            <person name="Sieber C.M.K."/>
            <person name="Emerson J.B."/>
            <person name="Anantharaman K."/>
            <person name="Thomas B.C."/>
            <person name="Malmstrom R."/>
            <person name="Stieglmeier M."/>
            <person name="Klingl A."/>
            <person name="Woyke T."/>
            <person name="Ryan C.M."/>
            <person name="Banfield J.F."/>
        </authorList>
    </citation>
    <scope>NUCLEOTIDE SEQUENCE [LARGE SCALE GENOMIC DNA]</scope>
</reference>
<accession>A0A2H9QRT8</accession>
<protein>
    <submittedName>
        <fullName evidence="2">Uncharacterized protein</fullName>
    </submittedName>
</protein>
<keyword evidence="1" id="KW-1133">Transmembrane helix</keyword>
<evidence type="ECO:0000313" key="3">
    <source>
        <dbReference type="Proteomes" id="UP000228888"/>
    </source>
</evidence>
<gene>
    <name evidence="2" type="ORF">CO124_02370</name>
</gene>
<dbReference type="EMBL" id="PFUW01000040">
    <property type="protein sequence ID" value="PJB03582.1"/>
    <property type="molecule type" value="Genomic_DNA"/>
</dbReference>
<comment type="caution">
    <text evidence="2">The sequence shown here is derived from an EMBL/GenBank/DDBJ whole genome shotgun (WGS) entry which is preliminary data.</text>
</comment>
<sequence length="64" mass="6807">MIDPSLITDTFKIILMAFAVAFALGLGLAIGLGAKDTVAEILKSKKESILKSVNSAEEKIKSKK</sequence>
<name>A0A2H9QRT8_HUBC1</name>
<organism evidence="2 3">
    <name type="scientific">Huberarchaeum crystalense</name>
    <dbReference type="NCBI Taxonomy" id="2014257"/>
    <lineage>
        <taxon>Archaea</taxon>
        <taxon>Candidatus Huberarchaeota</taxon>
        <taxon>Candidatus Huberarchaeia</taxon>
        <taxon>Candidatus Huberarchaeales</taxon>
        <taxon>Candidatus Huberarchaeaceae</taxon>
        <taxon>Candidatus Huberarchaeum</taxon>
    </lineage>
</organism>
<dbReference type="Proteomes" id="UP000228888">
    <property type="component" value="Unassembled WGS sequence"/>
</dbReference>
<keyword evidence="1" id="KW-0812">Transmembrane</keyword>